<dbReference type="AlphaFoldDB" id="A0AAE0D3C8"/>
<reference evidence="1" key="1">
    <citation type="submission" date="2023-02" db="EMBL/GenBank/DDBJ databases">
        <title>Colletotrichum kahawae CIFC_Que2 genome sequencing and assembly.</title>
        <authorList>
            <person name="Baroncelli R."/>
        </authorList>
    </citation>
    <scope>NUCLEOTIDE SEQUENCE</scope>
    <source>
        <strain evidence="1">CIFC_Que2</strain>
    </source>
</reference>
<proteinExistence type="predicted"/>
<gene>
    <name evidence="1" type="ORF">CKAH01_18122</name>
</gene>
<comment type="caution">
    <text evidence="1">The sequence shown here is derived from an EMBL/GenBank/DDBJ whole genome shotgun (WGS) entry which is preliminary data.</text>
</comment>
<evidence type="ECO:0000313" key="1">
    <source>
        <dbReference type="EMBL" id="KAK2748016.1"/>
    </source>
</evidence>
<keyword evidence="2" id="KW-1185">Reference proteome</keyword>
<protein>
    <submittedName>
        <fullName evidence="1">Uncharacterized protein</fullName>
    </submittedName>
</protein>
<sequence length="254" mass="28346">MPGRTCGRADHIASSLATKHRISQTIITGIVGIEADLSGASNEILLAKTGNFIPLQRRILKHIHAARRTRHPTRTTPKLTALTAALRFRNAWARAPKHSAADEWRAVVAMSLCTSAKMGKLGPSEDLSRLGQGLCSTVFEPVYRSPMFWGAWPHPKHWPDRDGLVCDLHPPAISHQPQRPHCSNCRGSPWWRYAYSVGSSHTTARSLGELCFVSVAQPQFQKRAPVTELRRISSWIFVAWREGHQQALTEREGL</sequence>
<evidence type="ECO:0000313" key="2">
    <source>
        <dbReference type="Proteomes" id="UP001281614"/>
    </source>
</evidence>
<dbReference type="EMBL" id="VYYT01000285">
    <property type="protein sequence ID" value="KAK2748016.1"/>
    <property type="molecule type" value="Genomic_DNA"/>
</dbReference>
<accession>A0AAE0D3C8</accession>
<name>A0AAE0D3C8_COLKA</name>
<organism evidence="1 2">
    <name type="scientific">Colletotrichum kahawae</name>
    <name type="common">Coffee berry disease fungus</name>
    <dbReference type="NCBI Taxonomy" id="34407"/>
    <lineage>
        <taxon>Eukaryota</taxon>
        <taxon>Fungi</taxon>
        <taxon>Dikarya</taxon>
        <taxon>Ascomycota</taxon>
        <taxon>Pezizomycotina</taxon>
        <taxon>Sordariomycetes</taxon>
        <taxon>Hypocreomycetidae</taxon>
        <taxon>Glomerellales</taxon>
        <taxon>Glomerellaceae</taxon>
        <taxon>Colletotrichum</taxon>
        <taxon>Colletotrichum gloeosporioides species complex</taxon>
    </lineage>
</organism>
<dbReference type="Proteomes" id="UP001281614">
    <property type="component" value="Unassembled WGS sequence"/>
</dbReference>